<sequence>MCVPTASRADFSRWAYKEKALPFWAEPFLYGSLGRTTEADVATSVSRYALFDAYKHAVSQTPTKRISLTP</sequence>
<proteinExistence type="predicted"/>
<dbReference type="Proteomes" id="UP001157137">
    <property type="component" value="Unassembled WGS sequence"/>
</dbReference>
<dbReference type="AlphaFoldDB" id="A0AA37X6W2"/>
<evidence type="ECO:0000313" key="2">
    <source>
        <dbReference type="Proteomes" id="UP001157137"/>
    </source>
</evidence>
<protein>
    <submittedName>
        <fullName evidence="1">Uncharacterized protein</fullName>
    </submittedName>
</protein>
<organism evidence="1 2">
    <name type="scientific">Alicyclobacillus hesperidum</name>
    <dbReference type="NCBI Taxonomy" id="89784"/>
    <lineage>
        <taxon>Bacteria</taxon>
        <taxon>Bacillati</taxon>
        <taxon>Bacillota</taxon>
        <taxon>Bacilli</taxon>
        <taxon>Bacillales</taxon>
        <taxon>Alicyclobacillaceae</taxon>
        <taxon>Alicyclobacillus</taxon>
    </lineage>
</organism>
<comment type="caution">
    <text evidence="1">The sequence shown here is derived from an EMBL/GenBank/DDBJ whole genome shotgun (WGS) entry which is preliminary data.</text>
</comment>
<gene>
    <name evidence="1" type="ORF">Heshes_16880</name>
</gene>
<dbReference type="EMBL" id="BSRA01000008">
    <property type="protein sequence ID" value="GLV14004.1"/>
    <property type="molecule type" value="Genomic_DNA"/>
</dbReference>
<accession>A0AA37X6W2</accession>
<reference evidence="1" key="1">
    <citation type="submission" date="2023-02" db="EMBL/GenBank/DDBJ databases">
        <title>Proposal of a novel subspecies: Alicyclobacillus hesperidum subspecies aegle.</title>
        <authorList>
            <person name="Goto K."/>
            <person name="Fujii T."/>
            <person name="Yasui K."/>
            <person name="Mochida K."/>
            <person name="Kato-Tanaka Y."/>
            <person name="Morohoshi S."/>
            <person name="An S.Y."/>
            <person name="Kasai H."/>
            <person name="Yokota A."/>
        </authorList>
    </citation>
    <scope>NUCLEOTIDE SEQUENCE</scope>
    <source>
        <strain evidence="1">DSM 12766</strain>
    </source>
</reference>
<evidence type="ECO:0000313" key="1">
    <source>
        <dbReference type="EMBL" id="GLV14004.1"/>
    </source>
</evidence>
<name>A0AA37X6W2_9BACL</name>